<proteinExistence type="predicted"/>
<dbReference type="Proteomes" id="UP001229421">
    <property type="component" value="Unassembled WGS sequence"/>
</dbReference>
<keyword evidence="2" id="KW-1185">Reference proteome</keyword>
<name>A0AAD8PC51_TARER</name>
<dbReference type="PANTHER" id="PTHR33116">
    <property type="entry name" value="REVERSE TRANSCRIPTASE ZINC-BINDING DOMAIN-CONTAINING PROTEIN-RELATED-RELATED"/>
    <property type="match status" value="1"/>
</dbReference>
<dbReference type="PANTHER" id="PTHR33116:SF84">
    <property type="entry name" value="RNA-DIRECTED DNA POLYMERASE"/>
    <property type="match status" value="1"/>
</dbReference>
<evidence type="ECO:0000313" key="2">
    <source>
        <dbReference type="Proteomes" id="UP001229421"/>
    </source>
</evidence>
<accession>A0AAD8PC51</accession>
<gene>
    <name evidence="1" type="ORF">QVD17_06840</name>
</gene>
<dbReference type="EMBL" id="JAUHHV010000001">
    <property type="protein sequence ID" value="KAK1441004.1"/>
    <property type="molecule type" value="Genomic_DNA"/>
</dbReference>
<dbReference type="AlphaFoldDB" id="A0AAD8PC51"/>
<comment type="caution">
    <text evidence="1">The sequence shown here is derived from an EMBL/GenBank/DDBJ whole genome shotgun (WGS) entry which is preliminary data.</text>
</comment>
<evidence type="ECO:0000313" key="1">
    <source>
        <dbReference type="EMBL" id="KAK1441004.1"/>
    </source>
</evidence>
<protein>
    <submittedName>
        <fullName evidence="1">Uncharacterized protein</fullName>
    </submittedName>
</protein>
<reference evidence="1" key="1">
    <citation type="journal article" date="2023" name="bioRxiv">
        <title>Improved chromosome-level genome assembly for marigold (Tagetes erecta).</title>
        <authorList>
            <person name="Jiang F."/>
            <person name="Yuan L."/>
            <person name="Wang S."/>
            <person name="Wang H."/>
            <person name="Xu D."/>
            <person name="Wang A."/>
            <person name="Fan W."/>
        </authorList>
    </citation>
    <scope>NUCLEOTIDE SEQUENCE</scope>
    <source>
        <strain evidence="1">WSJ</strain>
        <tissue evidence="1">Leaf</tissue>
    </source>
</reference>
<organism evidence="1 2">
    <name type="scientific">Tagetes erecta</name>
    <name type="common">African marigold</name>
    <dbReference type="NCBI Taxonomy" id="13708"/>
    <lineage>
        <taxon>Eukaryota</taxon>
        <taxon>Viridiplantae</taxon>
        <taxon>Streptophyta</taxon>
        <taxon>Embryophyta</taxon>
        <taxon>Tracheophyta</taxon>
        <taxon>Spermatophyta</taxon>
        <taxon>Magnoliopsida</taxon>
        <taxon>eudicotyledons</taxon>
        <taxon>Gunneridae</taxon>
        <taxon>Pentapetalae</taxon>
        <taxon>asterids</taxon>
        <taxon>campanulids</taxon>
        <taxon>Asterales</taxon>
        <taxon>Asteraceae</taxon>
        <taxon>Asteroideae</taxon>
        <taxon>Heliantheae alliance</taxon>
        <taxon>Tageteae</taxon>
        <taxon>Tagetes</taxon>
    </lineage>
</organism>
<sequence>MGVLEEFKDCSGLVPSIAKSTVYFCNVGTAVKREILNITPFEEGKLPVRYLGVPLVSSRLLQSDCVVLTEKMDSRIEDWKNKSLSYAGRLQLIRSVLSSLFVYWASVLVLPMSTISELERKMRSFLWGKSVHGKVRAKVDWGSVCFPVSEGGLGIRKIVDMNKALMSSHIWSIINCRKSIWVDWIHVYKLKGNSIWEVPVKRNMSYGWRKILQLRVDIRQFIWRKIGNGERIHVWSDNWCSYSPLRQVITPREIYRAGFDLNGFWVKGITLVIL</sequence>